<name>A0A1S8WVN8_OPIVI</name>
<evidence type="ECO:0000256" key="1">
    <source>
        <dbReference type="ARBA" id="ARBA00022679"/>
    </source>
</evidence>
<dbReference type="InterPro" id="IPR043502">
    <property type="entry name" value="DNA/RNA_pol_sf"/>
</dbReference>
<evidence type="ECO:0000256" key="4">
    <source>
        <dbReference type="ARBA" id="ARBA00022759"/>
    </source>
</evidence>
<organism evidence="8 9">
    <name type="scientific">Opisthorchis viverrini</name>
    <name type="common">Southeast Asian liver fluke</name>
    <dbReference type="NCBI Taxonomy" id="6198"/>
    <lineage>
        <taxon>Eukaryota</taxon>
        <taxon>Metazoa</taxon>
        <taxon>Spiralia</taxon>
        <taxon>Lophotrochozoa</taxon>
        <taxon>Platyhelminthes</taxon>
        <taxon>Trematoda</taxon>
        <taxon>Digenea</taxon>
        <taxon>Opisthorchiida</taxon>
        <taxon>Opisthorchiata</taxon>
        <taxon>Opisthorchiidae</taxon>
        <taxon>Opisthorchis</taxon>
    </lineage>
</organism>
<dbReference type="GO" id="GO:0004519">
    <property type="term" value="F:endonuclease activity"/>
    <property type="evidence" value="ECO:0007669"/>
    <property type="project" value="UniProtKB-KW"/>
</dbReference>
<keyword evidence="3" id="KW-0540">Nuclease</keyword>
<feature type="domain" description="Reverse transcriptase RNase H-like" evidence="7">
    <location>
        <begin position="161"/>
        <end position="252"/>
    </location>
</feature>
<evidence type="ECO:0000256" key="3">
    <source>
        <dbReference type="ARBA" id="ARBA00022722"/>
    </source>
</evidence>
<dbReference type="InterPro" id="IPR043128">
    <property type="entry name" value="Rev_trsase/Diguanyl_cyclase"/>
</dbReference>
<evidence type="ECO:0000256" key="6">
    <source>
        <dbReference type="ARBA" id="ARBA00022918"/>
    </source>
</evidence>
<keyword evidence="6" id="KW-0695">RNA-directed DNA polymerase</keyword>
<dbReference type="SUPFAM" id="SSF56672">
    <property type="entry name" value="DNA/RNA polymerases"/>
    <property type="match status" value="1"/>
</dbReference>
<reference evidence="8 9" key="1">
    <citation type="submission" date="2015-03" db="EMBL/GenBank/DDBJ databases">
        <title>Draft genome of the nematode, Opisthorchis viverrini.</title>
        <authorList>
            <person name="Mitreva M."/>
        </authorList>
    </citation>
    <scope>NUCLEOTIDE SEQUENCE [LARGE SCALE GENOMIC DNA]</scope>
    <source>
        <strain evidence="8">Khon Kaen</strain>
    </source>
</reference>
<evidence type="ECO:0000256" key="2">
    <source>
        <dbReference type="ARBA" id="ARBA00022695"/>
    </source>
</evidence>
<dbReference type="Proteomes" id="UP000243686">
    <property type="component" value="Unassembled WGS sequence"/>
</dbReference>
<dbReference type="GO" id="GO:0016787">
    <property type="term" value="F:hydrolase activity"/>
    <property type="evidence" value="ECO:0007669"/>
    <property type="project" value="UniProtKB-KW"/>
</dbReference>
<sequence length="257" mass="29106">MPAHHQNIIHCLRSKASTHKSLRANIPSEPDQAHAYEQLELAEEAKPVTTISTHRVLFVLIAFLLESVPLHLYFNAHLKECELRVKKEKCYFLVDHVDYLGFRVSAEGLAPLVKKTRSILEAPQPRNKHELRSFLGMVNHCAMFIPQAATRFHPPSFLTFDAGVGAVLSQKDKPGILKAVTYASPSFSPAERSYAQIDKEALAILSGHYLFGQTFGFFTDHKPPLVILGEDKLIPQMTLPGRRRWALKLACYRYHLR</sequence>
<keyword evidence="9" id="KW-1185">Reference proteome</keyword>
<dbReference type="InterPro" id="IPR041373">
    <property type="entry name" value="RT_RNaseH"/>
</dbReference>
<dbReference type="Gene3D" id="3.30.70.270">
    <property type="match status" value="2"/>
</dbReference>
<keyword evidence="2" id="KW-0548">Nucleotidyltransferase</keyword>
<gene>
    <name evidence="8" type="ORF">X801_05634</name>
</gene>
<evidence type="ECO:0000256" key="5">
    <source>
        <dbReference type="ARBA" id="ARBA00022801"/>
    </source>
</evidence>
<keyword evidence="1" id="KW-0808">Transferase</keyword>
<dbReference type="Pfam" id="PF17917">
    <property type="entry name" value="RT_RNaseH"/>
    <property type="match status" value="1"/>
</dbReference>
<dbReference type="GO" id="GO:0003964">
    <property type="term" value="F:RNA-directed DNA polymerase activity"/>
    <property type="evidence" value="ECO:0007669"/>
    <property type="project" value="UniProtKB-KW"/>
</dbReference>
<accession>A0A1S8WVN8</accession>
<dbReference type="PANTHER" id="PTHR37984:SF5">
    <property type="entry name" value="PROTEIN NYNRIN-LIKE"/>
    <property type="match status" value="1"/>
</dbReference>
<proteinExistence type="predicted"/>
<keyword evidence="5" id="KW-0378">Hydrolase</keyword>
<protein>
    <recommendedName>
        <fullName evidence="7">Reverse transcriptase RNase H-like domain-containing protein</fullName>
    </recommendedName>
</protein>
<evidence type="ECO:0000259" key="7">
    <source>
        <dbReference type="Pfam" id="PF17917"/>
    </source>
</evidence>
<evidence type="ECO:0000313" key="9">
    <source>
        <dbReference type="Proteomes" id="UP000243686"/>
    </source>
</evidence>
<dbReference type="PANTHER" id="PTHR37984">
    <property type="entry name" value="PROTEIN CBG26694"/>
    <property type="match status" value="1"/>
</dbReference>
<dbReference type="AlphaFoldDB" id="A0A1S8WVN8"/>
<dbReference type="InterPro" id="IPR050951">
    <property type="entry name" value="Retrovirus_Pol_polyprotein"/>
</dbReference>
<keyword evidence="4" id="KW-0255">Endonuclease</keyword>
<evidence type="ECO:0000313" key="8">
    <source>
        <dbReference type="EMBL" id="OON18510.1"/>
    </source>
</evidence>
<dbReference type="EMBL" id="KV894100">
    <property type="protein sequence ID" value="OON18510.1"/>
    <property type="molecule type" value="Genomic_DNA"/>
</dbReference>